<dbReference type="EMBL" id="JBBUTG010000036">
    <property type="protein sequence ID" value="MEK8034812.1"/>
    <property type="molecule type" value="Genomic_DNA"/>
</dbReference>
<feature type="domain" description="JmjC" evidence="5">
    <location>
        <begin position="101"/>
        <end position="257"/>
    </location>
</feature>
<sequence>MALTDVTWPSAAGRGATGPLALSGLVRPMVLRGAAAEWPAVRRWSFDALADGVPDQPVTLVVGNRERGTTRLRQGSLRDYLDCLALQAAVDARAPAEDVVYQLKEFDLLRAHPALRQDLRWQELARPRWSVVSHGMWIGPAGARTGLHRDLLDNLAVLLLGRKRFFLLPPGRVEALGAVSDKYDRWAVLARVGAEALAGGGAAEAIQVVDLAPGDALYLPRGWWHEVVNLTPSVLLGGFFGPVPRVVSLWAWTGLRQACHLAGWRRGRCCCHADQGDQPAA</sequence>
<comment type="cofactor">
    <cofactor evidence="1">
        <name>Fe(2+)</name>
        <dbReference type="ChEBI" id="CHEBI:29033"/>
    </cofactor>
</comment>
<name>A0ABU9BXV4_9BURK</name>
<evidence type="ECO:0000256" key="4">
    <source>
        <dbReference type="ARBA" id="ARBA00023004"/>
    </source>
</evidence>
<evidence type="ECO:0000256" key="3">
    <source>
        <dbReference type="ARBA" id="ARBA00023002"/>
    </source>
</evidence>
<keyword evidence="7" id="KW-1185">Reference proteome</keyword>
<evidence type="ECO:0000313" key="6">
    <source>
        <dbReference type="EMBL" id="MEK8034812.1"/>
    </source>
</evidence>
<dbReference type="Gene3D" id="2.60.120.650">
    <property type="entry name" value="Cupin"/>
    <property type="match status" value="1"/>
</dbReference>
<organism evidence="6 7">
    <name type="scientific">Ideonella lacteola</name>
    <dbReference type="NCBI Taxonomy" id="2984193"/>
    <lineage>
        <taxon>Bacteria</taxon>
        <taxon>Pseudomonadati</taxon>
        <taxon>Pseudomonadota</taxon>
        <taxon>Betaproteobacteria</taxon>
        <taxon>Burkholderiales</taxon>
        <taxon>Sphaerotilaceae</taxon>
        <taxon>Ideonella</taxon>
    </lineage>
</organism>
<keyword evidence="3" id="KW-0560">Oxidoreductase</keyword>
<dbReference type="SUPFAM" id="SSF51197">
    <property type="entry name" value="Clavaminate synthase-like"/>
    <property type="match status" value="1"/>
</dbReference>
<dbReference type="RefSeq" id="WP_341429244.1">
    <property type="nucleotide sequence ID" value="NZ_JBBUTG010000036.1"/>
</dbReference>
<keyword evidence="2" id="KW-0479">Metal-binding</keyword>
<comment type="caution">
    <text evidence="6">The sequence shown here is derived from an EMBL/GenBank/DDBJ whole genome shotgun (WGS) entry which is preliminary data.</text>
</comment>
<dbReference type="PANTHER" id="PTHR12461">
    <property type="entry name" value="HYPOXIA-INDUCIBLE FACTOR 1 ALPHA INHIBITOR-RELATED"/>
    <property type="match status" value="1"/>
</dbReference>
<evidence type="ECO:0000256" key="1">
    <source>
        <dbReference type="ARBA" id="ARBA00001954"/>
    </source>
</evidence>
<proteinExistence type="predicted"/>
<evidence type="ECO:0000313" key="7">
    <source>
        <dbReference type="Proteomes" id="UP001371218"/>
    </source>
</evidence>
<evidence type="ECO:0000259" key="5">
    <source>
        <dbReference type="PROSITE" id="PS51184"/>
    </source>
</evidence>
<reference evidence="6 7" key="1">
    <citation type="submission" date="2024-04" db="EMBL/GenBank/DDBJ databases">
        <title>Novel species of the genus Ideonella isolated from streams.</title>
        <authorList>
            <person name="Lu H."/>
        </authorList>
    </citation>
    <scope>NUCLEOTIDE SEQUENCE [LARGE SCALE GENOMIC DNA]</scope>
    <source>
        <strain evidence="6 7">DXS29W</strain>
    </source>
</reference>
<dbReference type="InterPro" id="IPR041667">
    <property type="entry name" value="Cupin_8"/>
</dbReference>
<dbReference type="Proteomes" id="UP001371218">
    <property type="component" value="Unassembled WGS sequence"/>
</dbReference>
<dbReference type="InterPro" id="IPR003347">
    <property type="entry name" value="JmjC_dom"/>
</dbReference>
<accession>A0ABU9BXV4</accession>
<gene>
    <name evidence="6" type="ORF">AACH06_28680</name>
</gene>
<protein>
    <submittedName>
        <fullName evidence="6">Cupin-like domain-containing protein</fullName>
    </submittedName>
</protein>
<dbReference type="Pfam" id="PF13621">
    <property type="entry name" value="Cupin_8"/>
    <property type="match status" value="1"/>
</dbReference>
<keyword evidence="4" id="KW-0408">Iron</keyword>
<dbReference type="SMART" id="SM00558">
    <property type="entry name" value="JmjC"/>
    <property type="match status" value="1"/>
</dbReference>
<dbReference type="PROSITE" id="PS51184">
    <property type="entry name" value="JMJC"/>
    <property type="match status" value="1"/>
</dbReference>
<evidence type="ECO:0000256" key="2">
    <source>
        <dbReference type="ARBA" id="ARBA00022723"/>
    </source>
</evidence>
<dbReference type="PANTHER" id="PTHR12461:SF106">
    <property type="entry name" value="BIFUNCTIONAL PEPTIDASE AND ARGINYL-HYDROXYLASE JMJD5"/>
    <property type="match status" value="1"/>
</dbReference>